<name>A0ABD0JSY8_9CAEN</name>
<accession>A0ABD0JSY8</accession>
<gene>
    <name evidence="1" type="ORF">BaRGS_00031091</name>
</gene>
<keyword evidence="2" id="KW-1185">Reference proteome</keyword>
<reference evidence="1 2" key="1">
    <citation type="journal article" date="2023" name="Sci. Data">
        <title>Genome assembly of the Korean intertidal mud-creeper Batillaria attramentaria.</title>
        <authorList>
            <person name="Patra A.K."/>
            <person name="Ho P.T."/>
            <person name="Jun S."/>
            <person name="Lee S.J."/>
            <person name="Kim Y."/>
            <person name="Won Y.J."/>
        </authorList>
    </citation>
    <scope>NUCLEOTIDE SEQUENCE [LARGE SCALE GENOMIC DNA]</scope>
    <source>
        <strain evidence="1">Wonlab-2016</strain>
    </source>
</reference>
<dbReference type="Proteomes" id="UP001519460">
    <property type="component" value="Unassembled WGS sequence"/>
</dbReference>
<evidence type="ECO:0000313" key="2">
    <source>
        <dbReference type="Proteomes" id="UP001519460"/>
    </source>
</evidence>
<organism evidence="1 2">
    <name type="scientific">Batillaria attramentaria</name>
    <dbReference type="NCBI Taxonomy" id="370345"/>
    <lineage>
        <taxon>Eukaryota</taxon>
        <taxon>Metazoa</taxon>
        <taxon>Spiralia</taxon>
        <taxon>Lophotrochozoa</taxon>
        <taxon>Mollusca</taxon>
        <taxon>Gastropoda</taxon>
        <taxon>Caenogastropoda</taxon>
        <taxon>Sorbeoconcha</taxon>
        <taxon>Cerithioidea</taxon>
        <taxon>Batillariidae</taxon>
        <taxon>Batillaria</taxon>
    </lineage>
</organism>
<dbReference type="EMBL" id="JACVVK020000343">
    <property type="protein sequence ID" value="KAK7477707.1"/>
    <property type="molecule type" value="Genomic_DNA"/>
</dbReference>
<proteinExistence type="predicted"/>
<evidence type="ECO:0000313" key="1">
    <source>
        <dbReference type="EMBL" id="KAK7477707.1"/>
    </source>
</evidence>
<sequence length="219" mass="24457">MARTTARLLSRCSDDVSRGCVENPDASSTFISESHERGARQAKRTNRRAEVYQSAREACGNQDNFRNSDIPLKGSHFVGIFEPAVDIWKSSSAPGQKATHLLSKGGAVTPSCTCLLCTVFQRVCRSCGTRLWWVSGSLDAPGRTQGPATLLIRHSILCFPRKRLSFERRAPTFMPLSSRRIEAFKATSWFFDRVHGFCAPSWINLLCEVNEVEVIDENQ</sequence>
<dbReference type="AlphaFoldDB" id="A0ABD0JSY8"/>
<protein>
    <submittedName>
        <fullName evidence="1">Uncharacterized protein</fullName>
    </submittedName>
</protein>
<comment type="caution">
    <text evidence="1">The sequence shown here is derived from an EMBL/GenBank/DDBJ whole genome shotgun (WGS) entry which is preliminary data.</text>
</comment>